<accession>A0A6M0S9V2</accession>
<dbReference type="RefSeq" id="WP_163666254.1">
    <property type="nucleotide sequence ID" value="NZ_QZCE01000002.1"/>
</dbReference>
<dbReference type="Proteomes" id="UP000473574">
    <property type="component" value="Unassembled WGS sequence"/>
</dbReference>
<sequence length="277" mass="30135">MKENALSKQVQEAINAGTLAKFMRENLEGKNLSIAGVAALCSVADKSIINGGSFNSAALAEKLENKGFDAGSLVEEGFNSVATWLTIEYFAYESKAKAVFAKAIARTFGAFGVKAAFDEVLGVAPNVRQLPRRSISEIDEFATVLGKRFGPHVEESCLILNLRRHYPDMEVPEISAEQRTSLPLPEALMRPTDIGEKLGILFKTGRGNAAKVNTLLKELGYQVKSDGSPPWTPTEKGKPFCELKPIDTGSKSDKFQLLWRVSIIDELRDQNEGGVAA</sequence>
<evidence type="ECO:0000313" key="2">
    <source>
        <dbReference type="Proteomes" id="UP000473574"/>
    </source>
</evidence>
<organism evidence="1 2">
    <name type="scientific">Adonisia turfae CCMR0082</name>
    <dbReference type="NCBI Taxonomy" id="2304604"/>
    <lineage>
        <taxon>Bacteria</taxon>
        <taxon>Bacillati</taxon>
        <taxon>Cyanobacteriota</taxon>
        <taxon>Adonisia</taxon>
        <taxon>Adonisia turfae</taxon>
    </lineage>
</organism>
<name>A0A6M0S9V2_9CYAN</name>
<proteinExistence type="predicted"/>
<gene>
    <name evidence="1" type="ORF">D0962_21305</name>
</gene>
<comment type="caution">
    <text evidence="1">The sequence shown here is derived from an EMBL/GenBank/DDBJ whole genome shotgun (WGS) entry which is preliminary data.</text>
</comment>
<reference evidence="1 2" key="1">
    <citation type="journal article" date="2020" name="Microb. Ecol.">
        <title>Ecogenomics of the Marine Benthic Filamentous Cyanobacterium Adonisia.</title>
        <authorList>
            <person name="Walter J.M."/>
            <person name="Coutinho F.H."/>
            <person name="Leomil L."/>
            <person name="Hargreaves P.I."/>
            <person name="Campeao M.E."/>
            <person name="Vieira V.V."/>
            <person name="Silva B.S."/>
            <person name="Fistarol G.O."/>
            <person name="Salomon P.S."/>
            <person name="Sawabe T."/>
            <person name="Mino S."/>
            <person name="Hosokawa M."/>
            <person name="Miyashita H."/>
            <person name="Maruyama F."/>
            <person name="van Verk M.C."/>
            <person name="Dutilh B.E."/>
            <person name="Thompson C.C."/>
            <person name="Thompson F.L."/>
        </authorList>
    </citation>
    <scope>NUCLEOTIDE SEQUENCE [LARGE SCALE GENOMIC DNA]</scope>
    <source>
        <strain evidence="1 2">CCMR0082</strain>
    </source>
</reference>
<dbReference type="EMBL" id="QZCE01000002">
    <property type="protein sequence ID" value="NEZ65277.1"/>
    <property type="molecule type" value="Genomic_DNA"/>
</dbReference>
<dbReference type="AlphaFoldDB" id="A0A6M0S9V2"/>
<protein>
    <submittedName>
        <fullName evidence="1">Uncharacterized protein</fullName>
    </submittedName>
</protein>
<evidence type="ECO:0000313" key="1">
    <source>
        <dbReference type="EMBL" id="NEZ65277.1"/>
    </source>
</evidence>